<dbReference type="PANTHER" id="PTHR16206:SF11">
    <property type="entry name" value="DEP DOMAIN-CONTAINING PROTEIN 1B"/>
    <property type="match status" value="1"/>
</dbReference>
<name>A0A8C2UYY0_CHILA</name>
<dbReference type="PANTHER" id="PTHR16206">
    <property type="entry name" value="DEP DOMAIN-CONTAINING"/>
    <property type="match status" value="1"/>
</dbReference>
<feature type="domain" description="DEP" evidence="3">
    <location>
        <begin position="24"/>
        <end position="108"/>
    </location>
</feature>
<accession>A0A8C2UYY0</accession>
<dbReference type="GeneTree" id="ENSGT00950000182976"/>
<proteinExistence type="predicted"/>
<protein>
    <recommendedName>
        <fullName evidence="2">DEP domain-containing protein 1B</fullName>
    </recommendedName>
</protein>
<dbReference type="InterPro" id="IPR000198">
    <property type="entry name" value="RhoGAP_dom"/>
</dbReference>
<dbReference type="SMART" id="SM00049">
    <property type="entry name" value="DEP"/>
    <property type="match status" value="1"/>
</dbReference>
<evidence type="ECO:0000313" key="6">
    <source>
        <dbReference type="Proteomes" id="UP000694398"/>
    </source>
</evidence>
<dbReference type="InterPro" id="IPR008936">
    <property type="entry name" value="Rho_GTPase_activation_prot"/>
</dbReference>
<dbReference type="Pfam" id="PF00620">
    <property type="entry name" value="RhoGAP"/>
    <property type="match status" value="1"/>
</dbReference>
<reference evidence="5" key="1">
    <citation type="submission" date="2025-08" db="UniProtKB">
        <authorList>
            <consortium name="Ensembl"/>
        </authorList>
    </citation>
    <scope>IDENTIFICATION</scope>
</reference>
<dbReference type="InterPro" id="IPR036390">
    <property type="entry name" value="WH_DNA-bd_sf"/>
</dbReference>
<dbReference type="Gene3D" id="1.10.555.10">
    <property type="entry name" value="Rho GTPase activation protein"/>
    <property type="match status" value="1"/>
</dbReference>
<dbReference type="SUPFAM" id="SSF46785">
    <property type="entry name" value="Winged helix' DNA-binding domain"/>
    <property type="match status" value="1"/>
</dbReference>
<dbReference type="InterPro" id="IPR000591">
    <property type="entry name" value="DEP_dom"/>
</dbReference>
<dbReference type="FunFam" id="1.10.10.10:FF:000182">
    <property type="entry name" value="DEP domain-containing protein 1B isoform 1"/>
    <property type="match status" value="1"/>
</dbReference>
<dbReference type="GO" id="GO:0030177">
    <property type="term" value="P:positive regulation of Wnt signaling pathway"/>
    <property type="evidence" value="ECO:0007669"/>
    <property type="project" value="Ensembl"/>
</dbReference>
<feature type="domain" description="Rho-GAP" evidence="4">
    <location>
        <begin position="201"/>
        <end position="393"/>
    </location>
</feature>
<dbReference type="PROSITE" id="PS50186">
    <property type="entry name" value="DEP"/>
    <property type="match status" value="1"/>
</dbReference>
<dbReference type="GO" id="GO:0005096">
    <property type="term" value="F:GTPase activator activity"/>
    <property type="evidence" value="ECO:0007669"/>
    <property type="project" value="UniProtKB-KW"/>
</dbReference>
<dbReference type="CDD" id="cd04405">
    <property type="entry name" value="RhoGAP_BRCC3-like"/>
    <property type="match status" value="1"/>
</dbReference>
<dbReference type="Proteomes" id="UP000694398">
    <property type="component" value="Unassembled WGS sequence"/>
</dbReference>
<gene>
    <name evidence="5" type="primary">DEPDC1B</name>
</gene>
<dbReference type="GO" id="GO:0035556">
    <property type="term" value="P:intracellular signal transduction"/>
    <property type="evidence" value="ECO:0007669"/>
    <property type="project" value="InterPro"/>
</dbReference>
<dbReference type="FunFam" id="1.10.555.10:FF:000029">
    <property type="entry name" value="DEP domain-containing protein 1B isoform X2"/>
    <property type="match status" value="1"/>
</dbReference>
<evidence type="ECO:0000259" key="4">
    <source>
        <dbReference type="PROSITE" id="PS50238"/>
    </source>
</evidence>
<keyword evidence="6" id="KW-1185">Reference proteome</keyword>
<dbReference type="Ensembl" id="ENSCLAT00000007546.1">
    <property type="protein sequence ID" value="ENSCLAP00000007429.1"/>
    <property type="gene ID" value="ENSCLAG00000005223.1"/>
</dbReference>
<sequence>MEHRLVGPGPYRATKLWNETVELFRTRMPLRKHRCRFKSYECCFTAAEAVDWLHELLRHSQNFGPEVTRKQTVQLLKKFLKNHVIEDIKGKWGQEDFEDNRHLYRFPPSSPLKPYPKKPPYQRGVIKFPEWNDSPPGTLQENIPVRPVVMNSEVWFKRHSIAIGEVPACRLVHRRQLTEAHVEEIWKSMTLSYLQKILGLDSLEEVLDFKLINSKFIIHNVYSVSKQGVVILDDKSKELPHWVLSAMKCLANWPNCSDLKQPMYLGFEKDVFKTIADYYSHLKEPLLTFHLFDAFVSVLGLLQKEKVAVEAFQICCLLLPPENRRKLQLLMRMMARICLNKEMPPLCDGFGTRTLMVQTFSHCILCSKDEVDLDELLAARLVTFLMDNYQEILKVPLALQTSIEERVAHLRRVQIKYPGADMDITLSAPSFCRQISPEEFEYQTTYGSQEPLAALLEEVITDTKLSSKDKKKKLKQFQKSYPEVYQERFPTPESEALLFSEKPKPKPQLFTWVLKNPFQPFQRTRSFRMHETALATKQASS</sequence>
<dbReference type="Pfam" id="PF00610">
    <property type="entry name" value="DEP"/>
    <property type="match status" value="1"/>
</dbReference>
<reference evidence="5" key="2">
    <citation type="submission" date="2025-09" db="UniProtKB">
        <authorList>
            <consortium name="Ensembl"/>
        </authorList>
    </citation>
    <scope>IDENTIFICATION</scope>
</reference>
<evidence type="ECO:0000313" key="5">
    <source>
        <dbReference type="Ensembl" id="ENSCLAP00000007429.1"/>
    </source>
</evidence>
<dbReference type="InterPro" id="IPR036388">
    <property type="entry name" value="WH-like_DNA-bd_sf"/>
</dbReference>
<dbReference type="GO" id="GO:0016477">
    <property type="term" value="P:cell migration"/>
    <property type="evidence" value="ECO:0007669"/>
    <property type="project" value="Ensembl"/>
</dbReference>
<dbReference type="Gene3D" id="1.10.10.10">
    <property type="entry name" value="Winged helix-like DNA-binding domain superfamily/Winged helix DNA-binding domain"/>
    <property type="match status" value="1"/>
</dbReference>
<dbReference type="PROSITE" id="PS50238">
    <property type="entry name" value="RHOGAP"/>
    <property type="match status" value="1"/>
</dbReference>
<evidence type="ECO:0000256" key="2">
    <source>
        <dbReference type="ARBA" id="ARBA00069595"/>
    </source>
</evidence>
<organism evidence="5 6">
    <name type="scientific">Chinchilla lanigera</name>
    <name type="common">Long-tailed chinchilla</name>
    <name type="synonym">Chinchilla villidera</name>
    <dbReference type="NCBI Taxonomy" id="34839"/>
    <lineage>
        <taxon>Eukaryota</taxon>
        <taxon>Metazoa</taxon>
        <taxon>Chordata</taxon>
        <taxon>Craniata</taxon>
        <taxon>Vertebrata</taxon>
        <taxon>Euteleostomi</taxon>
        <taxon>Mammalia</taxon>
        <taxon>Eutheria</taxon>
        <taxon>Euarchontoglires</taxon>
        <taxon>Glires</taxon>
        <taxon>Rodentia</taxon>
        <taxon>Hystricomorpha</taxon>
        <taxon>Chinchillidae</taxon>
        <taxon>Chinchilla</taxon>
    </lineage>
</organism>
<dbReference type="SUPFAM" id="SSF48350">
    <property type="entry name" value="GTPase activation domain, GAP"/>
    <property type="match status" value="1"/>
</dbReference>
<evidence type="ECO:0000256" key="1">
    <source>
        <dbReference type="ARBA" id="ARBA00022468"/>
    </source>
</evidence>
<keyword evidence="1" id="KW-0343">GTPase activation</keyword>
<dbReference type="AlphaFoldDB" id="A0A8C2UYY0"/>
<evidence type="ECO:0000259" key="3">
    <source>
        <dbReference type="PROSITE" id="PS50186"/>
    </source>
</evidence>